<dbReference type="InterPro" id="IPR006016">
    <property type="entry name" value="UspA"/>
</dbReference>
<feature type="domain" description="UspA" evidence="4">
    <location>
        <begin position="168"/>
        <end position="304"/>
    </location>
</feature>
<dbReference type="AlphaFoldDB" id="A0A075US22"/>
<dbReference type="SUPFAM" id="SSF52402">
    <property type="entry name" value="Adenine nucleotide alpha hydrolases-like"/>
    <property type="match status" value="2"/>
</dbReference>
<evidence type="ECO:0000256" key="1">
    <source>
        <dbReference type="ARBA" id="ARBA00008791"/>
    </source>
</evidence>
<dbReference type="RefSeq" id="WP_228694915.1">
    <property type="nucleotide sequence ID" value="NZ_CP008953.1"/>
</dbReference>
<evidence type="ECO:0000256" key="3">
    <source>
        <dbReference type="ARBA" id="ARBA00022840"/>
    </source>
</evidence>
<dbReference type="InterPro" id="IPR006015">
    <property type="entry name" value="Universal_stress_UspA"/>
</dbReference>
<dbReference type="PRINTS" id="PR01438">
    <property type="entry name" value="UNVRSLSTRESS"/>
</dbReference>
<dbReference type="PANTHER" id="PTHR46268">
    <property type="entry name" value="STRESS RESPONSE PROTEIN NHAX"/>
    <property type="match status" value="1"/>
</dbReference>
<dbReference type="STRING" id="208439.AJAP_12110"/>
<sequence>MSSTESTMDKGAVVAGYDGSEEARKAVRWAAGEAAARGRGLVVAHVVGFPPVPEAVPGGGAWPRPGFLEAGQETAQRHAEAMLGDIAQECRRAWPELTVSTRLLSGRAPDELAHAAENADLLVIGSSGLTALPRLLVGSTANELLHDYHRPIVVVRTGEEPSSEGDGKVVVGVDGSETSREAIGFAYDFAARHGRALVALHVWSDLPLEAMAVTPTEHDRELIEERGKPLLDEALAGYRERYPDVPVQRVIAVDRPAHALAEQAEGAALLVVGSHGRGPLRRALLGSVSRAMVHHAPCPVAVVRHHKERDYPKSRG</sequence>
<comment type="similarity">
    <text evidence="1">Belongs to the universal stress protein A family.</text>
</comment>
<accession>A0A075US22</accession>
<dbReference type="Pfam" id="PF00582">
    <property type="entry name" value="Usp"/>
    <property type="match status" value="2"/>
</dbReference>
<evidence type="ECO:0000256" key="2">
    <source>
        <dbReference type="ARBA" id="ARBA00022741"/>
    </source>
</evidence>
<organism evidence="5 6">
    <name type="scientific">Amycolatopsis japonica</name>
    <dbReference type="NCBI Taxonomy" id="208439"/>
    <lineage>
        <taxon>Bacteria</taxon>
        <taxon>Bacillati</taxon>
        <taxon>Actinomycetota</taxon>
        <taxon>Actinomycetes</taxon>
        <taxon>Pseudonocardiales</taxon>
        <taxon>Pseudonocardiaceae</taxon>
        <taxon>Amycolatopsis</taxon>
        <taxon>Amycolatopsis japonica group</taxon>
    </lineage>
</organism>
<keyword evidence="3" id="KW-0067">ATP-binding</keyword>
<keyword evidence="6" id="KW-1185">Reference proteome</keyword>
<proteinExistence type="inferred from homology"/>
<dbReference type="Gene3D" id="3.40.50.620">
    <property type="entry name" value="HUPs"/>
    <property type="match status" value="2"/>
</dbReference>
<dbReference type="InterPro" id="IPR014729">
    <property type="entry name" value="Rossmann-like_a/b/a_fold"/>
</dbReference>
<dbReference type="KEGG" id="aja:AJAP_12110"/>
<dbReference type="eggNOG" id="COG0589">
    <property type="taxonomic scope" value="Bacteria"/>
</dbReference>
<dbReference type="PANTHER" id="PTHR46268:SF27">
    <property type="entry name" value="UNIVERSAL STRESS PROTEIN RV2623"/>
    <property type="match status" value="1"/>
</dbReference>
<protein>
    <recommendedName>
        <fullName evidence="4">UspA domain-containing protein</fullName>
    </recommendedName>
</protein>
<gene>
    <name evidence="5" type="ORF">AJAP_12110</name>
</gene>
<dbReference type="HOGENOM" id="CLU_049301_2_3_11"/>
<feature type="domain" description="UspA" evidence="4">
    <location>
        <begin position="13"/>
        <end position="156"/>
    </location>
</feature>
<reference evidence="5 6" key="1">
    <citation type="journal article" date="2014" name="J. Biotechnol.">
        <title>Complete genome sequence of the actinobacterium Amycolatopsis japonica MG417-CF17(T) (=DSM 44213T) producing (S,S)-N,N'-ethylenediaminedisuccinic acid.</title>
        <authorList>
            <person name="Stegmann E."/>
            <person name="Albersmeier A."/>
            <person name="Spohn M."/>
            <person name="Gert H."/>
            <person name="Weber T."/>
            <person name="Wohlleben W."/>
            <person name="Kalinowski J."/>
            <person name="Ruckert C."/>
        </authorList>
    </citation>
    <scope>NUCLEOTIDE SEQUENCE [LARGE SCALE GENOMIC DNA]</scope>
    <source>
        <strain evidence="6">MG417-CF17 (DSM 44213)</strain>
    </source>
</reference>
<evidence type="ECO:0000313" key="6">
    <source>
        <dbReference type="Proteomes" id="UP000028492"/>
    </source>
</evidence>
<dbReference type="Proteomes" id="UP000028492">
    <property type="component" value="Chromosome"/>
</dbReference>
<evidence type="ECO:0000259" key="4">
    <source>
        <dbReference type="Pfam" id="PF00582"/>
    </source>
</evidence>
<name>A0A075US22_9PSEU</name>
<dbReference type="GO" id="GO:0005524">
    <property type="term" value="F:ATP binding"/>
    <property type="evidence" value="ECO:0007669"/>
    <property type="project" value="UniProtKB-KW"/>
</dbReference>
<keyword evidence="2" id="KW-0547">Nucleotide-binding</keyword>
<evidence type="ECO:0000313" key="5">
    <source>
        <dbReference type="EMBL" id="AIG75304.1"/>
    </source>
</evidence>
<dbReference type="EMBL" id="CP008953">
    <property type="protein sequence ID" value="AIG75304.1"/>
    <property type="molecule type" value="Genomic_DNA"/>
</dbReference>